<dbReference type="Pfam" id="PF09954">
    <property type="entry name" value="DUF2188"/>
    <property type="match status" value="1"/>
</dbReference>
<protein>
    <recommendedName>
        <fullName evidence="3">DUF2188 domain-containing protein</fullName>
    </recommendedName>
</protein>
<evidence type="ECO:0000313" key="2">
    <source>
        <dbReference type="Proteomes" id="UP000620262"/>
    </source>
</evidence>
<organism evidence="1 2">
    <name type="scientific">Rhizobium viscosum</name>
    <name type="common">Arthrobacter viscosus</name>
    <dbReference type="NCBI Taxonomy" id="1673"/>
    <lineage>
        <taxon>Bacteria</taxon>
        <taxon>Pseudomonadati</taxon>
        <taxon>Pseudomonadota</taxon>
        <taxon>Alphaproteobacteria</taxon>
        <taxon>Hyphomicrobiales</taxon>
        <taxon>Rhizobiaceae</taxon>
        <taxon>Rhizobium/Agrobacterium group</taxon>
        <taxon>Rhizobium</taxon>
    </lineage>
</organism>
<comment type="caution">
    <text evidence="1">The sequence shown here is derived from an EMBL/GenBank/DDBJ whole genome shotgun (WGS) entry which is preliminary data.</text>
</comment>
<keyword evidence="2" id="KW-1185">Reference proteome</keyword>
<proteinExistence type="predicted"/>
<name>A0ABR9ILQ7_RHIVS</name>
<accession>A0ABR9ILQ7</accession>
<reference evidence="1 2" key="1">
    <citation type="submission" date="2020-10" db="EMBL/GenBank/DDBJ databases">
        <title>Sequencing the genomes of 1000 actinobacteria strains.</title>
        <authorList>
            <person name="Klenk H.-P."/>
        </authorList>
    </citation>
    <scope>NUCLEOTIDE SEQUENCE [LARGE SCALE GENOMIC DNA]</scope>
    <source>
        <strain evidence="1 2">DSM 7307</strain>
    </source>
</reference>
<gene>
    <name evidence="1" type="ORF">H4W29_001285</name>
</gene>
<evidence type="ECO:0000313" key="1">
    <source>
        <dbReference type="EMBL" id="MBE1504104.1"/>
    </source>
</evidence>
<sequence length="77" mass="8439">MANITYQIVPHDNGWAYKLGDTLSEPYATAEQAMDRARNAAARQKIGNGDALLAYPAPDGSGWKFQPIETDKSNSRL</sequence>
<dbReference type="InterPro" id="IPR018691">
    <property type="entry name" value="DUF2188"/>
</dbReference>
<dbReference type="RefSeq" id="WP_192728181.1">
    <property type="nucleotide sequence ID" value="NZ_BAAAVL010000001.1"/>
</dbReference>
<dbReference type="Proteomes" id="UP000620262">
    <property type="component" value="Unassembled WGS sequence"/>
</dbReference>
<dbReference type="EMBL" id="JADBEC010000001">
    <property type="protein sequence ID" value="MBE1504104.1"/>
    <property type="molecule type" value="Genomic_DNA"/>
</dbReference>
<evidence type="ECO:0008006" key="3">
    <source>
        <dbReference type="Google" id="ProtNLM"/>
    </source>
</evidence>